<evidence type="ECO:0000256" key="1">
    <source>
        <dbReference type="ARBA" id="ARBA00022729"/>
    </source>
</evidence>
<dbReference type="InterPro" id="IPR013783">
    <property type="entry name" value="Ig-like_fold"/>
</dbReference>
<feature type="non-terminal residue" evidence="9">
    <location>
        <position position="935"/>
    </location>
</feature>
<protein>
    <submittedName>
        <fullName evidence="9">Fibronectin type III domain-containing protein</fullName>
    </submittedName>
</protein>
<keyword evidence="2" id="KW-0378">Hydrolase</keyword>
<dbReference type="Proteomes" id="UP000182124">
    <property type="component" value="Unassembled WGS sequence"/>
</dbReference>
<dbReference type="RefSeq" id="WP_238321140.1">
    <property type="nucleotide sequence ID" value="NZ_FMTY01000006.1"/>
</dbReference>
<keyword evidence="1 7" id="KW-0732">Signal</keyword>
<dbReference type="InterPro" id="IPR036116">
    <property type="entry name" value="FN3_sf"/>
</dbReference>
<dbReference type="PANTHER" id="PTHR43739:SF2">
    <property type="entry name" value="OLIGOXYLOGLUCAN-REDUCING END-SPECIFIC XYLOGLUCANASE-RELATED"/>
    <property type="match status" value="1"/>
</dbReference>
<organism evidence="9 10">
    <name type="scientific">Flavobacterium saliperosum</name>
    <dbReference type="NCBI Taxonomy" id="329186"/>
    <lineage>
        <taxon>Bacteria</taxon>
        <taxon>Pseudomonadati</taxon>
        <taxon>Bacteroidota</taxon>
        <taxon>Flavobacteriia</taxon>
        <taxon>Flavobacteriales</taxon>
        <taxon>Flavobacteriaceae</taxon>
        <taxon>Flavobacterium</taxon>
    </lineage>
</organism>
<dbReference type="SMART" id="SM00060">
    <property type="entry name" value="FN3"/>
    <property type="match status" value="1"/>
</dbReference>
<dbReference type="SUPFAM" id="SSF110296">
    <property type="entry name" value="Oligoxyloglucan reducing end-specific cellobiohydrolase"/>
    <property type="match status" value="2"/>
</dbReference>
<keyword evidence="5" id="KW-0624">Polysaccharide degradation</keyword>
<keyword evidence="3" id="KW-0119">Carbohydrate metabolism</keyword>
<dbReference type="PROSITE" id="PS50853">
    <property type="entry name" value="FN3"/>
    <property type="match status" value="1"/>
</dbReference>
<dbReference type="InterPro" id="IPR003961">
    <property type="entry name" value="FN3_dom"/>
</dbReference>
<dbReference type="SUPFAM" id="SSF49265">
    <property type="entry name" value="Fibronectin type III"/>
    <property type="match status" value="1"/>
</dbReference>
<evidence type="ECO:0000259" key="8">
    <source>
        <dbReference type="PROSITE" id="PS50853"/>
    </source>
</evidence>
<feature type="chain" id="PRO_5010346700" evidence="7">
    <location>
        <begin position="25"/>
        <end position="935"/>
    </location>
</feature>
<feature type="domain" description="Fibronectin type-III" evidence="8">
    <location>
        <begin position="759"/>
        <end position="844"/>
    </location>
</feature>
<comment type="similarity">
    <text evidence="6">Belongs to the glycosyl hydrolase 74 family.</text>
</comment>
<evidence type="ECO:0000256" key="3">
    <source>
        <dbReference type="ARBA" id="ARBA00023277"/>
    </source>
</evidence>
<dbReference type="InterPro" id="IPR015943">
    <property type="entry name" value="WD40/YVTN_repeat-like_dom_sf"/>
</dbReference>
<dbReference type="Gene3D" id="2.60.40.10">
    <property type="entry name" value="Immunoglobulins"/>
    <property type="match status" value="1"/>
</dbReference>
<dbReference type="AlphaFoldDB" id="A0A1G4W402"/>
<dbReference type="PANTHER" id="PTHR43739">
    <property type="entry name" value="XYLOGLUCANASE (EUROFUNG)"/>
    <property type="match status" value="1"/>
</dbReference>
<dbReference type="InterPro" id="IPR052025">
    <property type="entry name" value="Xyloglucanase_GH74"/>
</dbReference>
<keyword evidence="4" id="KW-0326">Glycosidase</keyword>
<feature type="signal peptide" evidence="7">
    <location>
        <begin position="1"/>
        <end position="24"/>
    </location>
</feature>
<evidence type="ECO:0000256" key="6">
    <source>
        <dbReference type="ARBA" id="ARBA00037986"/>
    </source>
</evidence>
<name>A0A1G4W402_9FLAO</name>
<dbReference type="GO" id="GO:0010411">
    <property type="term" value="P:xyloglucan metabolic process"/>
    <property type="evidence" value="ECO:0007669"/>
    <property type="project" value="TreeGrafter"/>
</dbReference>
<gene>
    <name evidence="9" type="ORF">SAMN02927925_02385</name>
</gene>
<dbReference type="CDD" id="cd00063">
    <property type="entry name" value="FN3"/>
    <property type="match status" value="1"/>
</dbReference>
<dbReference type="Pfam" id="PF00041">
    <property type="entry name" value="fn3"/>
    <property type="match status" value="1"/>
</dbReference>
<dbReference type="Gene3D" id="2.130.10.10">
    <property type="entry name" value="YVTN repeat-like/Quinoprotein amine dehydrogenase"/>
    <property type="match status" value="5"/>
</dbReference>
<dbReference type="GO" id="GO:0000272">
    <property type="term" value="P:polysaccharide catabolic process"/>
    <property type="evidence" value="ECO:0007669"/>
    <property type="project" value="UniProtKB-KW"/>
</dbReference>
<evidence type="ECO:0000313" key="9">
    <source>
        <dbReference type="EMBL" id="SCX16343.1"/>
    </source>
</evidence>
<evidence type="ECO:0000256" key="5">
    <source>
        <dbReference type="ARBA" id="ARBA00023326"/>
    </source>
</evidence>
<reference evidence="9 10" key="1">
    <citation type="submission" date="2016-10" db="EMBL/GenBank/DDBJ databases">
        <authorList>
            <person name="de Groot N.N."/>
        </authorList>
    </citation>
    <scope>NUCLEOTIDE SEQUENCE [LARGE SCALE GENOMIC DNA]</scope>
    <source>
        <strain evidence="9 10">CGMCC 1.3801</strain>
    </source>
</reference>
<evidence type="ECO:0000256" key="2">
    <source>
        <dbReference type="ARBA" id="ARBA00022801"/>
    </source>
</evidence>
<evidence type="ECO:0000313" key="10">
    <source>
        <dbReference type="Proteomes" id="UP000182124"/>
    </source>
</evidence>
<sequence>MNNKLQRKIALAVLFMLFSFAGFAQFNEDAPWMQKTQKNANDQPQTMAEMVTSFNAYWDQNDKSKKGSGYKPFKRWEYQWSNNTHRNGVLVTPGELWSAWQAKINARKTKSKSSASVAKTSNWLPVGPFSHTNTGSWSSGQGRVNVVYVDPNNANTIYVGAPAGGIWKSTDAGVNWTPLSDNLPQIGVSGIVVAHNNSNVIYIATGDRDATDTYSVGVLKSTDGGLTWNTTGLSFTNTFTTASDIYMHPTDANTLWVATSAGLYKTTNAGVSWTNVLTGNIKDIKLKPGDPNTIYAVKPSSFHKSTNGGTTFTTVTSGLPASSGRLVIDVTPANSAYVYVLSSTTANGFQGLYRSTDSGTTFAKTASTTNIFESTQAWYDLALAVSSTDANVVFTGCLNIWKSTNGGTSFTKVNNWSSPAAATYTHADIHFLRYYGNKLYCGSDGGIYVSSNAGTSFASLTTGLQISQFYKISVSKQTSSKMVGGLQDNGGHAYSNSQWKNYYGADGMDTGVDPTNQNKFYGFIQEGTNLYVSTTAGDNLSSTITGPETGNWVTPLAINSLGEVFGGYAKVYRLNGTSWVASTTSFATDVENLVIDPSNDNKMYASDGAKLYKSTDKGVNFVLAYTFPTTVKDIRVHSTNSNIIYAVTSGTAGLVYRSTDAGATFTSINNGLPAIAKNVIVHQGQNALNPLYLGTYLGMYYKDDSMSAWEPFDTNLPNVPVTDLEINYVDNNITAATYGRGVWRTSLTLDSGDTVAPSAPSNLTASGTTQTTTNLSWTASTDNIGVAGYDVYQGATLKATVTTTSYAVTGLTAATAYTFSVKAKDAAGNVSAASNTVNITTLAATAVYCTSQGNSVADESIGRVQIGTINNASTGGTGYTDFTSISTNLTKGTSTTITVTPTWTGSVYPEGYAVWIDYNNDKDFDDAGELVWSNA</sequence>
<evidence type="ECO:0000256" key="7">
    <source>
        <dbReference type="SAM" id="SignalP"/>
    </source>
</evidence>
<dbReference type="GO" id="GO:0016798">
    <property type="term" value="F:hydrolase activity, acting on glycosyl bonds"/>
    <property type="evidence" value="ECO:0007669"/>
    <property type="project" value="UniProtKB-KW"/>
</dbReference>
<proteinExistence type="inferred from homology"/>
<accession>A0A1G4W402</accession>
<evidence type="ECO:0000256" key="4">
    <source>
        <dbReference type="ARBA" id="ARBA00023295"/>
    </source>
</evidence>
<dbReference type="STRING" id="329186.SAMN02927925_02385"/>
<dbReference type="EMBL" id="FMTY01000006">
    <property type="protein sequence ID" value="SCX16343.1"/>
    <property type="molecule type" value="Genomic_DNA"/>
</dbReference>